<evidence type="ECO:0000256" key="2">
    <source>
        <dbReference type="ARBA" id="ARBA00004443"/>
    </source>
</evidence>
<dbReference type="Proteomes" id="UP000182658">
    <property type="component" value="Unassembled WGS sequence"/>
</dbReference>
<dbReference type="FunFam" id="3.30.460.10:FF:000044">
    <property type="entry name" value="ATPase synthesis protein 25, mitochondrial"/>
    <property type="match status" value="1"/>
</dbReference>
<evidence type="ECO:0000256" key="1">
    <source>
        <dbReference type="ARBA" id="ARBA00003470"/>
    </source>
</evidence>
<evidence type="ECO:0000256" key="5">
    <source>
        <dbReference type="ARBA" id="ARBA00022946"/>
    </source>
</evidence>
<evidence type="ECO:0000313" key="10">
    <source>
        <dbReference type="EMBL" id="OIW28620.1"/>
    </source>
</evidence>
<feature type="compositionally biased region" description="Polar residues" evidence="9">
    <location>
        <begin position="77"/>
        <end position="87"/>
    </location>
</feature>
<dbReference type="Gene3D" id="3.30.460.10">
    <property type="entry name" value="Beta Polymerase, domain 2"/>
    <property type="match status" value="1"/>
</dbReference>
<gene>
    <name evidence="10" type="ORF">CONLIGDRAFT_617522</name>
</gene>
<evidence type="ECO:0000313" key="11">
    <source>
        <dbReference type="Proteomes" id="UP000182658"/>
    </source>
</evidence>
<dbReference type="GO" id="GO:0048255">
    <property type="term" value="P:mRNA stabilization"/>
    <property type="evidence" value="ECO:0007669"/>
    <property type="project" value="TreeGrafter"/>
</dbReference>
<evidence type="ECO:0000256" key="9">
    <source>
        <dbReference type="SAM" id="MobiDB-lite"/>
    </source>
</evidence>
<sequence>MASTRSLKSAFGCSACRSTALQLLVGPSLPLRIPRVSVTTPSTRRAPASFSTFRPNLLQQKSPAIQELRIPDKQENGAAQSGDSSEANGEDVPWYLQVEPPKHPTLIVEPPPLPDVPEGAPRVVEQLVKYTSDELGMEDIEILDLRNLDPPPALGPGLLMLFGTARSERHLHVSADRLVRWFRGRGISADADGLLGRNELKIRVKRNARKMKRLGHGYAQRENDDGISTQWVCVNAGTVSWVEGESEVVAADGRVSGFGVPQVGSTVVVQMFTKSRRTELDLEGYWKKKLMGPKAAKALELQEEREKDPVTWAMQQAFSNGSGKASSRQERFLSTGAASKDHS</sequence>
<dbReference type="PANTHER" id="PTHR28087:SF1">
    <property type="entry name" value="ATPASE SYNTHESIS PROTEIN 25, MITOCHONDRIAL"/>
    <property type="match status" value="1"/>
</dbReference>
<keyword evidence="7 8" id="KW-0472">Membrane</keyword>
<evidence type="ECO:0000256" key="8">
    <source>
        <dbReference type="RuleBase" id="RU367062"/>
    </source>
</evidence>
<comment type="function">
    <text evidence="1">Probable mitochondrial mRNA stabilization factor.</text>
</comment>
<keyword evidence="11" id="KW-1185">Reference proteome</keyword>
<organism evidence="10 11">
    <name type="scientific">Coniochaeta ligniaria NRRL 30616</name>
    <dbReference type="NCBI Taxonomy" id="1408157"/>
    <lineage>
        <taxon>Eukaryota</taxon>
        <taxon>Fungi</taxon>
        <taxon>Dikarya</taxon>
        <taxon>Ascomycota</taxon>
        <taxon>Pezizomycotina</taxon>
        <taxon>Sordariomycetes</taxon>
        <taxon>Sordariomycetidae</taxon>
        <taxon>Coniochaetales</taxon>
        <taxon>Coniochaetaceae</taxon>
        <taxon>Coniochaeta</taxon>
    </lineage>
</organism>
<evidence type="ECO:0000256" key="4">
    <source>
        <dbReference type="ARBA" id="ARBA00022792"/>
    </source>
</evidence>
<reference evidence="10 11" key="1">
    <citation type="submission" date="2016-10" db="EMBL/GenBank/DDBJ databases">
        <title>Draft genome sequence of Coniochaeta ligniaria NRRL30616, a lignocellulolytic fungus for bioabatement of inhibitors in plant biomass hydrolysates.</title>
        <authorList>
            <consortium name="DOE Joint Genome Institute"/>
            <person name="Jimenez D.J."/>
            <person name="Hector R.E."/>
            <person name="Riley R."/>
            <person name="Sun H."/>
            <person name="Grigoriev I.V."/>
            <person name="Van Elsas J.D."/>
            <person name="Nichols N.N."/>
        </authorList>
    </citation>
    <scope>NUCLEOTIDE SEQUENCE [LARGE SCALE GENOMIC DNA]</scope>
    <source>
        <strain evidence="10 11">NRRL 30616</strain>
    </source>
</reference>
<name>A0A1J7JH53_9PEZI</name>
<dbReference type="EMBL" id="KV875098">
    <property type="protein sequence ID" value="OIW28620.1"/>
    <property type="molecule type" value="Genomic_DNA"/>
</dbReference>
<protein>
    <recommendedName>
        <fullName evidence="8">ATPase synthesis protein 25</fullName>
    </recommendedName>
</protein>
<dbReference type="PANTHER" id="PTHR28087">
    <property type="entry name" value="ATPASE SYNTHESIS PROTEIN 25, MITOCHONDRIAL"/>
    <property type="match status" value="1"/>
</dbReference>
<keyword evidence="6 8" id="KW-0496">Mitochondrion</keyword>
<dbReference type="InterPro" id="IPR043519">
    <property type="entry name" value="NT_sf"/>
</dbReference>
<dbReference type="GO" id="GO:0140053">
    <property type="term" value="P:mitochondrial gene expression"/>
    <property type="evidence" value="ECO:0007669"/>
    <property type="project" value="UniProtKB-UniRule"/>
</dbReference>
<evidence type="ECO:0000256" key="7">
    <source>
        <dbReference type="ARBA" id="ARBA00023136"/>
    </source>
</evidence>
<feature type="region of interest" description="Disordered" evidence="9">
    <location>
        <begin position="68"/>
        <end position="90"/>
    </location>
</feature>
<dbReference type="InterPro" id="IPR040152">
    <property type="entry name" value="Atp25"/>
</dbReference>
<dbReference type="InParanoid" id="A0A1J7JH53"/>
<dbReference type="STRING" id="1408157.A0A1J7JH53"/>
<evidence type="ECO:0000256" key="3">
    <source>
        <dbReference type="ARBA" id="ARBA00010787"/>
    </source>
</evidence>
<keyword evidence="5 8" id="KW-0809">Transit peptide</keyword>
<proteinExistence type="inferred from homology"/>
<dbReference type="AlphaFoldDB" id="A0A1J7JH53"/>
<comment type="similarity">
    <text evidence="3 8">Belongs to the ATP25 family.</text>
</comment>
<comment type="function">
    <text evidence="8">Mitochondrial mRNA stabilization factor.</text>
</comment>
<comment type="subcellular location">
    <subcellularLocation>
        <location evidence="2 8">Mitochondrion inner membrane</location>
        <topology evidence="2 8">Peripheral membrane protein</topology>
        <orientation evidence="2 8">Matrix side</orientation>
    </subcellularLocation>
</comment>
<dbReference type="OrthoDB" id="107372at2759"/>
<keyword evidence="4 8" id="KW-0999">Mitochondrion inner membrane</keyword>
<accession>A0A1J7JH53</accession>
<dbReference type="GO" id="GO:0005743">
    <property type="term" value="C:mitochondrial inner membrane"/>
    <property type="evidence" value="ECO:0007669"/>
    <property type="project" value="UniProtKB-SubCell"/>
</dbReference>
<feature type="region of interest" description="Disordered" evidence="9">
    <location>
        <begin position="319"/>
        <end position="343"/>
    </location>
</feature>
<evidence type="ECO:0000256" key="6">
    <source>
        <dbReference type="ARBA" id="ARBA00023128"/>
    </source>
</evidence>